<dbReference type="Proteomes" id="UP001160148">
    <property type="component" value="Unassembled WGS sequence"/>
</dbReference>
<evidence type="ECO:0000256" key="8">
    <source>
        <dbReference type="ARBA" id="ARBA00023224"/>
    </source>
</evidence>
<protein>
    <recommendedName>
        <fullName evidence="11">G-protein coupled receptors family 1 profile domain-containing protein</fullName>
    </recommendedName>
</protein>
<keyword evidence="3 9" id="KW-0812">Transmembrane</keyword>
<evidence type="ECO:0000256" key="9">
    <source>
        <dbReference type="RuleBase" id="RU000688"/>
    </source>
</evidence>
<dbReference type="PANTHER" id="PTHR45695">
    <property type="entry name" value="LEUCOKININ RECEPTOR-RELATED"/>
    <property type="match status" value="1"/>
</dbReference>
<feature type="transmembrane region" description="Helical" evidence="10">
    <location>
        <begin position="56"/>
        <end position="82"/>
    </location>
</feature>
<evidence type="ECO:0000256" key="6">
    <source>
        <dbReference type="ARBA" id="ARBA00023136"/>
    </source>
</evidence>
<comment type="caution">
    <text evidence="12">The sequence shown here is derived from an EMBL/GenBank/DDBJ whole genome shotgun (WGS) entry which is preliminary data.</text>
</comment>
<keyword evidence="5 9" id="KW-0297">G-protein coupled receptor</keyword>
<feature type="domain" description="G-protein coupled receptors family 1 profile" evidence="11">
    <location>
        <begin position="74"/>
        <end position="307"/>
    </location>
</feature>
<sequence length="307" mass="34517">MMDELHNKAVCNESLEGNILNLKSNISIPIDSCNNYTNHTELYIEPTLLYDVPVSIILLLSMFYGTISVMAVVGNALVIWIVTSSRRMHNVTNLYIANLALADIVIGLFSIPFQFQAALLQRWNLPALMCPFCPFVQVLSVNVSIFTLTAIAIDRHRAILSPLSAIPSKFRAKMSIAAIWAIAFVLATPMAIALRVQFIEYGDRDGRKLVKPFCYNVRLPERTMLFYRLTLLFVQYLVPVVIITVVYMRMALRLWGSHAPGNAQDSRDANLMRNKKKHEGVDSKYGGVGNAYYTESNEKIMNGVGFE</sequence>
<name>A0AAV0X320_9HEMI</name>
<evidence type="ECO:0000256" key="5">
    <source>
        <dbReference type="ARBA" id="ARBA00023040"/>
    </source>
</evidence>
<comment type="similarity">
    <text evidence="2 9">Belongs to the G-protein coupled receptor 1 family.</text>
</comment>
<keyword evidence="7 9" id="KW-0675">Receptor</keyword>
<evidence type="ECO:0000256" key="7">
    <source>
        <dbReference type="ARBA" id="ARBA00023170"/>
    </source>
</evidence>
<evidence type="ECO:0000313" key="12">
    <source>
        <dbReference type="EMBL" id="CAI6362630.1"/>
    </source>
</evidence>
<evidence type="ECO:0000313" key="13">
    <source>
        <dbReference type="Proteomes" id="UP001160148"/>
    </source>
</evidence>
<dbReference type="InterPro" id="IPR017452">
    <property type="entry name" value="GPCR_Rhodpsn_7TM"/>
</dbReference>
<dbReference type="AlphaFoldDB" id="A0AAV0X320"/>
<gene>
    <name evidence="12" type="ORF">MEUPH1_LOCUS17684</name>
</gene>
<feature type="transmembrane region" description="Helical" evidence="10">
    <location>
        <begin position="174"/>
        <end position="194"/>
    </location>
</feature>
<dbReference type="PANTHER" id="PTHR45695:SF9">
    <property type="entry name" value="LEUCOKININ RECEPTOR"/>
    <property type="match status" value="1"/>
</dbReference>
<comment type="subcellular location">
    <subcellularLocation>
        <location evidence="1">Membrane</location>
        <topology evidence="1">Multi-pass membrane protein</topology>
    </subcellularLocation>
</comment>
<evidence type="ECO:0000256" key="1">
    <source>
        <dbReference type="ARBA" id="ARBA00004141"/>
    </source>
</evidence>
<dbReference type="InterPro" id="IPR000611">
    <property type="entry name" value="NPY_rcpt"/>
</dbReference>
<dbReference type="InterPro" id="IPR000276">
    <property type="entry name" value="GPCR_Rhodpsn"/>
</dbReference>
<accession>A0AAV0X320</accession>
<evidence type="ECO:0000256" key="10">
    <source>
        <dbReference type="SAM" id="Phobius"/>
    </source>
</evidence>
<keyword evidence="8 9" id="KW-0807">Transducer</keyword>
<dbReference type="SUPFAM" id="SSF81321">
    <property type="entry name" value="Family A G protein-coupled receptor-like"/>
    <property type="match status" value="1"/>
</dbReference>
<proteinExistence type="inferred from homology"/>
<dbReference type="Pfam" id="PF00001">
    <property type="entry name" value="7tm_1"/>
    <property type="match status" value="1"/>
</dbReference>
<dbReference type="EMBL" id="CARXXK010000003">
    <property type="protein sequence ID" value="CAI6362630.1"/>
    <property type="molecule type" value="Genomic_DNA"/>
</dbReference>
<feature type="transmembrane region" description="Helical" evidence="10">
    <location>
        <begin position="225"/>
        <end position="248"/>
    </location>
</feature>
<dbReference type="PROSITE" id="PS00237">
    <property type="entry name" value="G_PROTEIN_RECEP_F1_1"/>
    <property type="match status" value="1"/>
</dbReference>
<evidence type="ECO:0000256" key="2">
    <source>
        <dbReference type="ARBA" id="ARBA00010663"/>
    </source>
</evidence>
<keyword evidence="13" id="KW-1185">Reference proteome</keyword>
<dbReference type="GO" id="GO:0005886">
    <property type="term" value="C:plasma membrane"/>
    <property type="evidence" value="ECO:0007669"/>
    <property type="project" value="TreeGrafter"/>
</dbReference>
<dbReference type="PROSITE" id="PS50262">
    <property type="entry name" value="G_PROTEIN_RECEP_F1_2"/>
    <property type="match status" value="1"/>
</dbReference>
<evidence type="ECO:0000256" key="3">
    <source>
        <dbReference type="ARBA" id="ARBA00022692"/>
    </source>
</evidence>
<dbReference type="GO" id="GO:0004983">
    <property type="term" value="F:neuropeptide Y receptor activity"/>
    <property type="evidence" value="ECO:0007669"/>
    <property type="project" value="InterPro"/>
</dbReference>
<organism evidence="12 13">
    <name type="scientific">Macrosiphum euphorbiae</name>
    <name type="common">potato aphid</name>
    <dbReference type="NCBI Taxonomy" id="13131"/>
    <lineage>
        <taxon>Eukaryota</taxon>
        <taxon>Metazoa</taxon>
        <taxon>Ecdysozoa</taxon>
        <taxon>Arthropoda</taxon>
        <taxon>Hexapoda</taxon>
        <taxon>Insecta</taxon>
        <taxon>Pterygota</taxon>
        <taxon>Neoptera</taxon>
        <taxon>Paraneoptera</taxon>
        <taxon>Hemiptera</taxon>
        <taxon>Sternorrhyncha</taxon>
        <taxon>Aphidomorpha</taxon>
        <taxon>Aphidoidea</taxon>
        <taxon>Aphididae</taxon>
        <taxon>Macrosiphini</taxon>
        <taxon>Macrosiphum</taxon>
    </lineage>
</organism>
<feature type="transmembrane region" description="Helical" evidence="10">
    <location>
        <begin position="135"/>
        <end position="153"/>
    </location>
</feature>
<keyword evidence="6 10" id="KW-0472">Membrane</keyword>
<dbReference type="Gene3D" id="1.20.1070.10">
    <property type="entry name" value="Rhodopsin 7-helix transmembrane proteins"/>
    <property type="match status" value="1"/>
</dbReference>
<evidence type="ECO:0000256" key="4">
    <source>
        <dbReference type="ARBA" id="ARBA00022989"/>
    </source>
</evidence>
<reference evidence="12 13" key="1">
    <citation type="submission" date="2023-01" db="EMBL/GenBank/DDBJ databases">
        <authorList>
            <person name="Whitehead M."/>
        </authorList>
    </citation>
    <scope>NUCLEOTIDE SEQUENCE [LARGE SCALE GENOMIC DNA]</scope>
</reference>
<keyword evidence="4 10" id="KW-1133">Transmembrane helix</keyword>
<evidence type="ECO:0000259" key="11">
    <source>
        <dbReference type="PROSITE" id="PS50262"/>
    </source>
</evidence>
<dbReference type="PRINTS" id="PR00237">
    <property type="entry name" value="GPCRRHODOPSN"/>
</dbReference>
<dbReference type="PRINTS" id="PR01012">
    <property type="entry name" value="NRPEPTIDEYR"/>
</dbReference>
<feature type="transmembrane region" description="Helical" evidence="10">
    <location>
        <begin position="94"/>
        <end position="115"/>
    </location>
</feature>